<organism evidence="2 3">
    <name type="scientific">Marinobacter psychrophilus</name>
    <dbReference type="NCBI Taxonomy" id="330734"/>
    <lineage>
        <taxon>Bacteria</taxon>
        <taxon>Pseudomonadati</taxon>
        <taxon>Pseudomonadota</taxon>
        <taxon>Gammaproteobacteria</taxon>
        <taxon>Pseudomonadales</taxon>
        <taxon>Marinobacteraceae</taxon>
        <taxon>Marinobacter</taxon>
    </lineage>
</organism>
<accession>A0A0H4I8I2</accession>
<dbReference type="InterPro" id="IPR025668">
    <property type="entry name" value="Tnp_DDE_dom"/>
</dbReference>
<dbReference type="EMBL" id="CP011494">
    <property type="protein sequence ID" value="AKO54048.1"/>
    <property type="molecule type" value="Genomic_DNA"/>
</dbReference>
<dbReference type="RefSeq" id="WP_048388372.1">
    <property type="nucleotide sequence ID" value="NZ_CP011494.1"/>
</dbReference>
<sequence>MKHEVKRKVRQVSFLIEDKRKDSYLDLLEKKIDSEKGKWLYSRRMWVIEPVFGNICANKRLNRLSLRGTTKVTGQWLMYCMVHNIEKLWKNTEIPQWG</sequence>
<evidence type="ECO:0000313" key="3">
    <source>
        <dbReference type="Proteomes" id="UP000036406"/>
    </source>
</evidence>
<protein>
    <recommendedName>
        <fullName evidence="1">Transposase DDE domain-containing protein</fullName>
    </recommendedName>
</protein>
<gene>
    <name evidence="2" type="ORF">ABA45_17710</name>
</gene>
<evidence type="ECO:0000313" key="2">
    <source>
        <dbReference type="EMBL" id="AKO54048.1"/>
    </source>
</evidence>
<dbReference type="KEGG" id="mpq:ABA45_17710"/>
<keyword evidence="3" id="KW-1185">Reference proteome</keyword>
<feature type="domain" description="Transposase DDE" evidence="1">
    <location>
        <begin position="9"/>
        <end position="89"/>
    </location>
</feature>
<dbReference type="Pfam" id="PF13751">
    <property type="entry name" value="DDE_Tnp_1_6"/>
    <property type="match status" value="1"/>
</dbReference>
<dbReference type="PANTHER" id="PTHR33408">
    <property type="entry name" value="TRANSPOSASE"/>
    <property type="match status" value="1"/>
</dbReference>
<proteinExistence type="predicted"/>
<reference evidence="2 3" key="1">
    <citation type="submission" date="2015-05" db="EMBL/GenBank/DDBJ databases">
        <title>Complete genome of Marinobacter psychrophilus strain 20041T isolated from sea-ice of the Canadian Basin.</title>
        <authorList>
            <person name="Song L."/>
            <person name="Ren L."/>
            <person name="Yu Y."/>
            <person name="Wang X."/>
        </authorList>
    </citation>
    <scope>NUCLEOTIDE SEQUENCE [LARGE SCALE GENOMIC DNA]</scope>
    <source>
        <strain evidence="2 3">20041</strain>
    </source>
</reference>
<evidence type="ECO:0000259" key="1">
    <source>
        <dbReference type="Pfam" id="PF13751"/>
    </source>
</evidence>
<name>A0A0H4I8I2_9GAMM</name>
<dbReference type="AlphaFoldDB" id="A0A0H4I8I2"/>
<dbReference type="PANTHER" id="PTHR33408:SF2">
    <property type="entry name" value="TRANSPOSASE DDE DOMAIN-CONTAINING PROTEIN"/>
    <property type="match status" value="1"/>
</dbReference>
<dbReference type="STRING" id="330734.ABA45_17710"/>
<dbReference type="Proteomes" id="UP000036406">
    <property type="component" value="Chromosome"/>
</dbReference>
<dbReference type="PATRIC" id="fig|330734.3.peg.3720"/>